<comment type="caution">
    <text evidence="1">The sequence shown here is derived from an EMBL/GenBank/DDBJ whole genome shotgun (WGS) entry which is preliminary data.</text>
</comment>
<dbReference type="Proteomes" id="UP001057452">
    <property type="component" value="Chromosome 6"/>
</dbReference>
<feature type="non-terminal residue" evidence="1">
    <location>
        <position position="103"/>
    </location>
</feature>
<accession>A0ACB9XEH2</accession>
<name>A0ACB9XEH2_CHAAC</name>
<reference evidence="1" key="1">
    <citation type="submission" date="2022-05" db="EMBL/GenBank/DDBJ databases">
        <title>Chromosome-level genome of Chaenocephalus aceratus.</title>
        <authorList>
            <person name="Park H."/>
        </authorList>
    </citation>
    <scope>NUCLEOTIDE SEQUENCE</scope>
    <source>
        <strain evidence="1">KU_202001</strain>
    </source>
</reference>
<evidence type="ECO:0000313" key="2">
    <source>
        <dbReference type="Proteomes" id="UP001057452"/>
    </source>
</evidence>
<feature type="non-terminal residue" evidence="1">
    <location>
        <position position="1"/>
    </location>
</feature>
<evidence type="ECO:0000313" key="1">
    <source>
        <dbReference type="EMBL" id="KAI4824997.1"/>
    </source>
</evidence>
<protein>
    <submittedName>
        <fullName evidence="1">Uncharacterized protein</fullName>
    </submittedName>
</protein>
<gene>
    <name evidence="1" type="ORF">KUCAC02_020702</name>
</gene>
<proteinExistence type="predicted"/>
<dbReference type="EMBL" id="CM043790">
    <property type="protein sequence ID" value="KAI4824997.1"/>
    <property type="molecule type" value="Genomic_DNA"/>
</dbReference>
<organism evidence="1 2">
    <name type="scientific">Chaenocephalus aceratus</name>
    <name type="common">Blackfin icefish</name>
    <name type="synonym">Chaenichthys aceratus</name>
    <dbReference type="NCBI Taxonomy" id="36190"/>
    <lineage>
        <taxon>Eukaryota</taxon>
        <taxon>Metazoa</taxon>
        <taxon>Chordata</taxon>
        <taxon>Craniata</taxon>
        <taxon>Vertebrata</taxon>
        <taxon>Euteleostomi</taxon>
        <taxon>Actinopterygii</taxon>
        <taxon>Neopterygii</taxon>
        <taxon>Teleostei</taxon>
        <taxon>Neoteleostei</taxon>
        <taxon>Acanthomorphata</taxon>
        <taxon>Eupercaria</taxon>
        <taxon>Perciformes</taxon>
        <taxon>Notothenioidei</taxon>
        <taxon>Channichthyidae</taxon>
        <taxon>Chaenocephalus</taxon>
    </lineage>
</organism>
<sequence length="103" mass="11042">APSTQYQYSLLHHIPPSCGRAMFVASLLSNTQTNDRKNEAALPGAGPLSAGCVNERSSRDRAGGAESQSIELLESQSELLRDSALGSQQCLQCVLELRLRGEV</sequence>
<keyword evidence="2" id="KW-1185">Reference proteome</keyword>